<dbReference type="Proteomes" id="UP000785679">
    <property type="component" value="Unassembled WGS sequence"/>
</dbReference>
<feature type="compositionally biased region" description="Basic residues" evidence="2">
    <location>
        <begin position="516"/>
        <end position="527"/>
    </location>
</feature>
<feature type="compositionally biased region" description="Polar residues" evidence="2">
    <location>
        <begin position="737"/>
        <end position="750"/>
    </location>
</feature>
<feature type="region of interest" description="Disordered" evidence="2">
    <location>
        <begin position="486"/>
        <end position="527"/>
    </location>
</feature>
<keyword evidence="4" id="KW-1185">Reference proteome</keyword>
<gene>
    <name evidence="3" type="ORF">FGO68_gene4625</name>
</gene>
<proteinExistence type="predicted"/>
<evidence type="ECO:0000256" key="2">
    <source>
        <dbReference type="SAM" id="MobiDB-lite"/>
    </source>
</evidence>
<sequence>MLKNLEAVLKNKNHSDLNLVKKQMTDQWETSSKSFIIKEAIFQNQLSKFSKKLSDSTSRDGSSDDSYKRETQKQDESANNSTKRKKMKASENDDYIDDKLYKMFDEIDKQKRTNQNAGILSARKKDYSNDAKQLYLRKEPSKVSRGSRNMSQISGQVGASGSRNHPLHPYQINQNTINNQSSLAAIQKTDHSQNAFQTLQQPPIGRRVMVSRLQRGAVNYEKLEKQVISKAKQQSDSPSQLTTIDLATISPVKQRNALPKLQFLSTVQSEISKIERKAHRKVLSMAHPDQKSEGSGGALKKTGSKLLDSIAQAQQEDEYAELPTAERMVKPQLTSNDYLKLFMGKNDTHDPDREKARSILKNLQMPSKTGDLEKNPFFNHQKQPDLLLNLHIQDLFSIGQIQADVINQIQQRQNDSDGKSQRRNIKLARLNRPSQLHDDDIYEELQVSSQRDRRSNSVISRTHSNSDLQSEYNLISNILGSVRSRSSSSDVGLGDDQASSQGESFTNPYQDQPKLAPHKGIKSQRQKGKVFKMIDAKRLAARTIEAQIALVPKEAQNLELTKISNLSKEVQDLSINKLKKAFHHKIAEMNAYVKRGKLSEYNTQTLKLGPASPTSLESDSVSCRSRQTNSQHPYLPQARQQLANRKLKVNMFESPLKQQPSIKSNRSTGVFVTNQDREKEFEEKEENALKDRLYERIRNKIATQIQMAFSKHAEQKHNELIQENPKTLYDNDKTQHNRSSSVQAPPQKYTSPPKKLEPLKTNYITGFKRESPPQAKSKIILANSSANFTQYQEGRSKYVQLFDDLKSKQSELLSRLRGQKKEKLNVVDELEQNQEKVEDLLRFVNDRLDSQVKDVVYSDDEDKQGLKESSSLPTTLNLQSTNQNCFELYRKDFDKKILNWYVNELREINPESQKLNYVALQSVKRRSEVPKKK</sequence>
<accession>A0A8J8T6K2</accession>
<protein>
    <submittedName>
        <fullName evidence="3">Uncharacterized protein</fullName>
    </submittedName>
</protein>
<feature type="coiled-coil region" evidence="1">
    <location>
        <begin position="813"/>
        <end position="847"/>
    </location>
</feature>
<reference evidence="3" key="1">
    <citation type="submission" date="2019-06" db="EMBL/GenBank/DDBJ databases">
        <authorList>
            <person name="Zheng W."/>
        </authorList>
    </citation>
    <scope>NUCLEOTIDE SEQUENCE</scope>
    <source>
        <strain evidence="3">QDHG01</strain>
    </source>
</reference>
<feature type="region of interest" description="Disordered" evidence="2">
    <location>
        <begin position="52"/>
        <end position="91"/>
    </location>
</feature>
<comment type="caution">
    <text evidence="3">The sequence shown here is derived from an EMBL/GenBank/DDBJ whole genome shotgun (WGS) entry which is preliminary data.</text>
</comment>
<name>A0A8J8T6K2_HALGN</name>
<evidence type="ECO:0000256" key="1">
    <source>
        <dbReference type="SAM" id="Coils"/>
    </source>
</evidence>
<feature type="compositionally biased region" description="Low complexity" evidence="2">
    <location>
        <begin position="486"/>
        <end position="496"/>
    </location>
</feature>
<dbReference type="AlphaFoldDB" id="A0A8J8T6K2"/>
<evidence type="ECO:0000313" key="4">
    <source>
        <dbReference type="Proteomes" id="UP000785679"/>
    </source>
</evidence>
<organism evidence="3 4">
    <name type="scientific">Halteria grandinella</name>
    <dbReference type="NCBI Taxonomy" id="5974"/>
    <lineage>
        <taxon>Eukaryota</taxon>
        <taxon>Sar</taxon>
        <taxon>Alveolata</taxon>
        <taxon>Ciliophora</taxon>
        <taxon>Intramacronucleata</taxon>
        <taxon>Spirotrichea</taxon>
        <taxon>Stichotrichia</taxon>
        <taxon>Sporadotrichida</taxon>
        <taxon>Halteriidae</taxon>
        <taxon>Halteria</taxon>
    </lineage>
</organism>
<feature type="region of interest" description="Disordered" evidence="2">
    <location>
        <begin position="729"/>
        <end position="758"/>
    </location>
</feature>
<evidence type="ECO:0000313" key="3">
    <source>
        <dbReference type="EMBL" id="TNV84229.1"/>
    </source>
</evidence>
<feature type="compositionally biased region" description="Polar residues" evidence="2">
    <location>
        <begin position="497"/>
        <end position="510"/>
    </location>
</feature>
<keyword evidence="1" id="KW-0175">Coiled coil</keyword>
<feature type="compositionally biased region" description="Basic and acidic residues" evidence="2">
    <location>
        <begin position="52"/>
        <end position="76"/>
    </location>
</feature>
<dbReference type="EMBL" id="RRYP01003006">
    <property type="protein sequence ID" value="TNV84229.1"/>
    <property type="molecule type" value="Genomic_DNA"/>
</dbReference>